<evidence type="ECO:0008006" key="4">
    <source>
        <dbReference type="Google" id="ProtNLM"/>
    </source>
</evidence>
<dbReference type="InterPro" id="IPR021383">
    <property type="entry name" value="DUF3015"/>
</dbReference>
<dbReference type="Proteomes" id="UP000593737">
    <property type="component" value="Chromosome"/>
</dbReference>
<sequence>MRNFFPCVMIASASLALGATGCTIKGTINQITDTTSNVTGTTSGSAWWNEDGQIKPDFKTTAFVSLNQENLQQDLAAGRGEYLASVSTLLGVPEDRQPAFFSAAQASYTGTADTDPTALLALLRNTSRTFIR</sequence>
<feature type="chain" id="PRO_5032763649" description="DUF3015 domain-containing protein" evidence="1">
    <location>
        <begin position="19"/>
        <end position="132"/>
    </location>
</feature>
<organism evidence="2 3">
    <name type="scientific">Candidatus Nitrospira kreftii</name>
    <dbReference type="NCBI Taxonomy" id="2652173"/>
    <lineage>
        <taxon>Bacteria</taxon>
        <taxon>Pseudomonadati</taxon>
        <taxon>Nitrospirota</taxon>
        <taxon>Nitrospiria</taxon>
        <taxon>Nitrospirales</taxon>
        <taxon>Nitrospiraceae</taxon>
        <taxon>Nitrospira</taxon>
    </lineage>
</organism>
<dbReference type="KEGG" id="nkf:Nkreftii_001715"/>
<accession>A0A7S8FDT0</accession>
<gene>
    <name evidence="2" type="ORF">Nkreftii_001715</name>
</gene>
<dbReference type="EMBL" id="CP047423">
    <property type="protein sequence ID" value="QPD03941.1"/>
    <property type="molecule type" value="Genomic_DNA"/>
</dbReference>
<protein>
    <recommendedName>
        <fullName evidence="4">DUF3015 domain-containing protein</fullName>
    </recommendedName>
</protein>
<proteinExistence type="predicted"/>
<evidence type="ECO:0000313" key="2">
    <source>
        <dbReference type="EMBL" id="QPD03941.1"/>
    </source>
</evidence>
<keyword evidence="1" id="KW-0732">Signal</keyword>
<dbReference type="AlphaFoldDB" id="A0A7S8FDT0"/>
<feature type="signal peptide" evidence="1">
    <location>
        <begin position="1"/>
        <end position="18"/>
    </location>
</feature>
<dbReference type="Pfam" id="PF11220">
    <property type="entry name" value="DUF3015"/>
    <property type="match status" value="1"/>
</dbReference>
<dbReference type="PROSITE" id="PS51257">
    <property type="entry name" value="PROKAR_LIPOPROTEIN"/>
    <property type="match status" value="1"/>
</dbReference>
<evidence type="ECO:0000256" key="1">
    <source>
        <dbReference type="SAM" id="SignalP"/>
    </source>
</evidence>
<evidence type="ECO:0000313" key="3">
    <source>
        <dbReference type="Proteomes" id="UP000593737"/>
    </source>
</evidence>
<reference evidence="2 3" key="1">
    <citation type="journal article" date="2020" name="ISME J.">
        <title>Enrichment and physiological characterization of a novel comammox Nitrospira indicates ammonium inhibition of complete nitrification.</title>
        <authorList>
            <person name="Sakoula D."/>
            <person name="Koch H."/>
            <person name="Frank J."/>
            <person name="Jetten M.S.M."/>
            <person name="van Kessel M.A.H.J."/>
            <person name="Lucker S."/>
        </authorList>
    </citation>
    <scope>NUCLEOTIDE SEQUENCE [LARGE SCALE GENOMIC DNA]</scope>
    <source>
        <strain evidence="2">Comreactor17</strain>
    </source>
</reference>
<name>A0A7S8FDT0_9BACT</name>